<reference evidence="1" key="2">
    <citation type="submission" date="2013-05" db="EMBL/GenBank/DDBJ databases">
        <authorList>
            <person name="Carter J.-M."/>
            <person name="Baker S.C."/>
            <person name="Pink R."/>
            <person name="Carter D.R.F."/>
            <person name="Collins A."/>
            <person name="Tomlin J."/>
            <person name="Gibbs M."/>
            <person name="Breuker C.J."/>
        </authorList>
    </citation>
    <scope>NUCLEOTIDE SEQUENCE</scope>
    <source>
        <tissue evidence="1">Ovary</tissue>
    </source>
</reference>
<protein>
    <submittedName>
        <fullName evidence="1">Uncharacterized protein</fullName>
    </submittedName>
</protein>
<reference evidence="1" key="1">
    <citation type="journal article" date="2013" name="BMC Genomics">
        <title>Unscrambling butterfly oogenesis.</title>
        <authorList>
            <person name="Carter J.M."/>
            <person name="Baker S.C."/>
            <person name="Pink R."/>
            <person name="Carter D.R."/>
            <person name="Collins A."/>
            <person name="Tomlin J."/>
            <person name="Gibbs M."/>
            <person name="Breuker C.J."/>
        </authorList>
    </citation>
    <scope>NUCLEOTIDE SEQUENCE</scope>
    <source>
        <tissue evidence="1">Ovary</tissue>
    </source>
</reference>
<dbReference type="EMBL" id="GAIX01002641">
    <property type="protein sequence ID" value="JAA89919.1"/>
    <property type="molecule type" value="Transcribed_RNA"/>
</dbReference>
<sequence length="76" mass="8920">MHGIMLAIYRLLSLKHLLVVLIGVQLDISILGNPRIGKKASEIYWLILQRRRTRQMIFTSSPYHGKVFLNCLRQMR</sequence>
<proteinExistence type="predicted"/>
<evidence type="ECO:0000313" key="1">
    <source>
        <dbReference type="EMBL" id="JAA89919.1"/>
    </source>
</evidence>
<organism evidence="1">
    <name type="scientific">Pararge aegeria</name>
    <name type="common">speckled wood butterfly</name>
    <dbReference type="NCBI Taxonomy" id="116150"/>
    <lineage>
        <taxon>Eukaryota</taxon>
        <taxon>Metazoa</taxon>
        <taxon>Ecdysozoa</taxon>
        <taxon>Arthropoda</taxon>
        <taxon>Hexapoda</taxon>
        <taxon>Insecta</taxon>
        <taxon>Pterygota</taxon>
        <taxon>Neoptera</taxon>
        <taxon>Endopterygota</taxon>
        <taxon>Lepidoptera</taxon>
        <taxon>Glossata</taxon>
        <taxon>Ditrysia</taxon>
        <taxon>Papilionoidea</taxon>
        <taxon>Nymphalidae</taxon>
        <taxon>Satyrinae</taxon>
        <taxon>Satyrini</taxon>
        <taxon>Parargina</taxon>
        <taxon>Pararge</taxon>
    </lineage>
</organism>
<name>S4PG83_9NEOP</name>
<accession>S4PG83</accession>
<dbReference type="AlphaFoldDB" id="S4PG83"/>